<evidence type="ECO:0000256" key="1">
    <source>
        <dbReference type="SAM" id="Phobius"/>
    </source>
</evidence>
<dbReference type="RefSeq" id="WP_377579330.1">
    <property type="nucleotide sequence ID" value="NZ_JBHTMP010000124.1"/>
</dbReference>
<evidence type="ECO:0000313" key="3">
    <source>
        <dbReference type="Proteomes" id="UP001597260"/>
    </source>
</evidence>
<feature type="transmembrane region" description="Helical" evidence="1">
    <location>
        <begin position="116"/>
        <end position="136"/>
    </location>
</feature>
<comment type="caution">
    <text evidence="2">The sequence shown here is derived from an EMBL/GenBank/DDBJ whole genome shotgun (WGS) entry which is preliminary data.</text>
</comment>
<protein>
    <submittedName>
        <fullName evidence="2">Uncharacterized protein</fullName>
    </submittedName>
</protein>
<organism evidence="2 3">
    <name type="scientific">Micromonospora sonneratiae</name>
    <dbReference type="NCBI Taxonomy" id="1184706"/>
    <lineage>
        <taxon>Bacteria</taxon>
        <taxon>Bacillati</taxon>
        <taxon>Actinomycetota</taxon>
        <taxon>Actinomycetes</taxon>
        <taxon>Micromonosporales</taxon>
        <taxon>Micromonosporaceae</taxon>
        <taxon>Micromonospora</taxon>
    </lineage>
</organism>
<sequence length="250" mass="26818">MCSRNPSGSMRAQHRSCSELREGPYGQVAGRHYDLVMSTTPAQFQPTRPVPMAGAWSAGRSVGATLLVALLGLAIIGLNTVIAYLTVAWPAVPIATGVVLCLGFSMAVYLLHRANWLAILSMVWALIILVGSVQLAPEAVLETRGVRQEVTITDVEVNGKRHAFNLQGSNGPLDEQLIYQGSSPSYRVGDRLAVLVDPDGVVELENADSVDSTGKLGMLVYGGIGWTLIALLAGWRGHVRRRKGRYAVSI</sequence>
<keyword evidence="1" id="KW-0812">Transmembrane</keyword>
<gene>
    <name evidence="2" type="ORF">ACFQ4H_34205</name>
</gene>
<keyword evidence="1" id="KW-1133">Transmembrane helix</keyword>
<evidence type="ECO:0000313" key="2">
    <source>
        <dbReference type="EMBL" id="MFD1326144.1"/>
    </source>
</evidence>
<proteinExistence type="predicted"/>
<keyword evidence="3" id="KW-1185">Reference proteome</keyword>
<dbReference type="Proteomes" id="UP001597260">
    <property type="component" value="Unassembled WGS sequence"/>
</dbReference>
<dbReference type="EMBL" id="JBHTMP010000124">
    <property type="protein sequence ID" value="MFD1326144.1"/>
    <property type="molecule type" value="Genomic_DNA"/>
</dbReference>
<reference evidence="3" key="1">
    <citation type="journal article" date="2019" name="Int. J. Syst. Evol. Microbiol.">
        <title>The Global Catalogue of Microorganisms (GCM) 10K type strain sequencing project: providing services to taxonomists for standard genome sequencing and annotation.</title>
        <authorList>
            <consortium name="The Broad Institute Genomics Platform"/>
            <consortium name="The Broad Institute Genome Sequencing Center for Infectious Disease"/>
            <person name="Wu L."/>
            <person name="Ma J."/>
        </authorList>
    </citation>
    <scope>NUCLEOTIDE SEQUENCE [LARGE SCALE GENOMIC DNA]</scope>
    <source>
        <strain evidence="3">JCM 31037</strain>
    </source>
</reference>
<feature type="transmembrane region" description="Helical" evidence="1">
    <location>
        <begin position="91"/>
        <end position="111"/>
    </location>
</feature>
<feature type="transmembrane region" description="Helical" evidence="1">
    <location>
        <begin position="62"/>
        <end position="85"/>
    </location>
</feature>
<feature type="transmembrane region" description="Helical" evidence="1">
    <location>
        <begin position="216"/>
        <end position="235"/>
    </location>
</feature>
<keyword evidence="1" id="KW-0472">Membrane</keyword>
<accession>A0ABW3YSF9</accession>
<name>A0ABW3YSF9_9ACTN</name>